<name>A0A6G9QQ17_9GAMM</name>
<dbReference type="Proteomes" id="UP000502608">
    <property type="component" value="Chromosome"/>
</dbReference>
<evidence type="ECO:0000313" key="2">
    <source>
        <dbReference type="Proteomes" id="UP000502608"/>
    </source>
</evidence>
<gene>
    <name evidence="1" type="ORF">HBH39_08420</name>
</gene>
<dbReference type="InterPro" id="IPR021457">
    <property type="entry name" value="DUF3108"/>
</dbReference>
<protein>
    <submittedName>
        <fullName evidence="1">DUF3108 domain-containing protein</fullName>
    </submittedName>
</protein>
<proteinExistence type="predicted"/>
<reference evidence="1 2" key="1">
    <citation type="submission" date="2020-03" db="EMBL/GenBank/DDBJ databases">
        <title>Complete genome sequence of Shewanella sp.</title>
        <authorList>
            <person name="Kim Y.-S."/>
            <person name="Kim S.-J."/>
            <person name="Jung H.-K."/>
            <person name="Kim K.-H."/>
        </authorList>
    </citation>
    <scope>NUCLEOTIDE SEQUENCE [LARGE SCALE GENOMIC DNA]</scope>
    <source>
        <strain evidence="1 2">PN3F2</strain>
    </source>
</reference>
<dbReference type="Pfam" id="PF11306">
    <property type="entry name" value="DUF3108"/>
    <property type="match status" value="1"/>
</dbReference>
<sequence length="318" mass="36737">MFGSFLSQIAFAQTSIDVLPEQPAKQTMQAVSPDIALAPLTPHTADYKVYYGSIELGDAKYRLPATDSGYYQYFFNSRVSLLMLSDERSLQSDFTIENGTLVPFRFVHQRSGTGSEYSEQTSFAKHQNLIHTIYKKEALKLDYQDLIYEPLMVQLQFRMDVIANKRPLEYKMVKEKEIDGYEFKIVGNETITVDGGTFETVKFEVVRNSKKRQTFFWMAPDLAYLPIRLSHYSKGSKQLDLQLAKYQYDKPLPVIPKLDLVFEQRIFEQHMAQKTLLDINSKEDETTDKETDEKVEINIANDELSAAEIERIKQLVKD</sequence>
<organism evidence="1 2">
    <name type="scientific">Shewanella aestuarii</name>
    <dbReference type="NCBI Taxonomy" id="1028752"/>
    <lineage>
        <taxon>Bacteria</taxon>
        <taxon>Pseudomonadati</taxon>
        <taxon>Pseudomonadota</taxon>
        <taxon>Gammaproteobacteria</taxon>
        <taxon>Alteromonadales</taxon>
        <taxon>Shewanellaceae</taxon>
        <taxon>Shewanella</taxon>
    </lineage>
</organism>
<dbReference type="KEGG" id="saes:HBH39_08420"/>
<dbReference type="AlphaFoldDB" id="A0A6G9QQ17"/>
<accession>A0A6G9QQ17</accession>
<keyword evidence="2" id="KW-1185">Reference proteome</keyword>
<dbReference type="EMBL" id="CP050313">
    <property type="protein sequence ID" value="QIR16165.1"/>
    <property type="molecule type" value="Genomic_DNA"/>
</dbReference>
<evidence type="ECO:0000313" key="1">
    <source>
        <dbReference type="EMBL" id="QIR16165.1"/>
    </source>
</evidence>